<comment type="caution">
    <text evidence="2">The sequence shown here is derived from an EMBL/GenBank/DDBJ whole genome shotgun (WGS) entry which is preliminary data.</text>
</comment>
<dbReference type="OrthoDB" id="532386at2"/>
<feature type="chain" id="PRO_5015698800" evidence="1">
    <location>
        <begin position="29"/>
        <end position="63"/>
    </location>
</feature>
<gene>
    <name evidence="2" type="ORF">C7B65_03740</name>
</gene>
<protein>
    <submittedName>
        <fullName evidence="2">Uncharacterized protein</fullName>
    </submittedName>
</protein>
<keyword evidence="3" id="KW-1185">Reference proteome</keyword>
<keyword evidence="1" id="KW-0732">Signal</keyword>
<dbReference type="Proteomes" id="UP000238634">
    <property type="component" value="Unassembled WGS sequence"/>
</dbReference>
<accession>A0A2T1DMH6</accession>
<dbReference type="RefSeq" id="WP_073069548.1">
    <property type="nucleotide sequence ID" value="NZ_MPPI01000002.1"/>
</dbReference>
<feature type="signal peptide" evidence="1">
    <location>
        <begin position="1"/>
        <end position="28"/>
    </location>
</feature>
<dbReference type="EMBL" id="PVWG01000002">
    <property type="protein sequence ID" value="PSB21700.1"/>
    <property type="molecule type" value="Genomic_DNA"/>
</dbReference>
<name>A0A2T1DMH6_9CYAN</name>
<reference evidence="2 3" key="1">
    <citation type="submission" date="2018-02" db="EMBL/GenBank/DDBJ databases">
        <authorList>
            <person name="Cohen D.B."/>
            <person name="Kent A.D."/>
        </authorList>
    </citation>
    <scope>NUCLEOTIDE SEQUENCE [LARGE SCALE GENOMIC DNA]</scope>
    <source>
        <strain evidence="2 3">ULC007</strain>
    </source>
</reference>
<evidence type="ECO:0000313" key="3">
    <source>
        <dbReference type="Proteomes" id="UP000238634"/>
    </source>
</evidence>
<evidence type="ECO:0000256" key="1">
    <source>
        <dbReference type="SAM" id="SignalP"/>
    </source>
</evidence>
<evidence type="ECO:0000313" key="2">
    <source>
        <dbReference type="EMBL" id="PSB21700.1"/>
    </source>
</evidence>
<sequence length="63" mass="6996">MQTKKLELLLLAGCSCLFTMLCQPIAQAVTASPTETVLQISAQLEGLYCRTNFQENYRAKANK</sequence>
<reference evidence="2 3" key="2">
    <citation type="submission" date="2018-03" db="EMBL/GenBank/DDBJ databases">
        <title>The ancient ancestry and fast evolution of plastids.</title>
        <authorList>
            <person name="Moore K.R."/>
            <person name="Magnabosco C."/>
            <person name="Momper L."/>
            <person name="Gold D.A."/>
            <person name="Bosak T."/>
            <person name="Fournier G.P."/>
        </authorList>
    </citation>
    <scope>NUCLEOTIDE SEQUENCE [LARGE SCALE GENOMIC DNA]</scope>
    <source>
        <strain evidence="2 3">ULC007</strain>
    </source>
</reference>
<proteinExistence type="predicted"/>
<organism evidence="2 3">
    <name type="scientific">Phormidesmis priestleyi ULC007</name>
    <dbReference type="NCBI Taxonomy" id="1920490"/>
    <lineage>
        <taxon>Bacteria</taxon>
        <taxon>Bacillati</taxon>
        <taxon>Cyanobacteriota</taxon>
        <taxon>Cyanophyceae</taxon>
        <taxon>Leptolyngbyales</taxon>
        <taxon>Leptolyngbyaceae</taxon>
        <taxon>Phormidesmis</taxon>
    </lineage>
</organism>
<dbReference type="AlphaFoldDB" id="A0A2T1DMH6"/>